<dbReference type="AlphaFoldDB" id="A0A1F5XI36"/>
<evidence type="ECO:0000313" key="2">
    <source>
        <dbReference type="Proteomes" id="UP000177346"/>
    </source>
</evidence>
<dbReference type="EMBL" id="MFIF01000003">
    <property type="protein sequence ID" value="OGF87605.1"/>
    <property type="molecule type" value="Genomic_DNA"/>
</dbReference>
<dbReference type="Proteomes" id="UP000177346">
    <property type="component" value="Unassembled WGS sequence"/>
</dbReference>
<organism evidence="1 2">
    <name type="scientific">Candidatus Giovannonibacteria bacterium RIFCSPLOWO2_01_FULL_46_32</name>
    <dbReference type="NCBI Taxonomy" id="1798353"/>
    <lineage>
        <taxon>Bacteria</taxon>
        <taxon>Candidatus Giovannoniibacteriota</taxon>
    </lineage>
</organism>
<evidence type="ECO:0008006" key="3">
    <source>
        <dbReference type="Google" id="ProtNLM"/>
    </source>
</evidence>
<proteinExistence type="predicted"/>
<accession>A0A1F5XI36</accession>
<sequence>MSILLLEKNVGLRNLMRGLIEDRAEGIFVEEGEKPSEVGGILNKIYAYRLVIMSWEDFGRTTLDAILNKSRDLRLAPQIWVLTEDDTRIIHREAFEANLILSKKEHFSPEVLKALAKRCYENEEEKMRSLG</sequence>
<name>A0A1F5XI36_9BACT</name>
<protein>
    <recommendedName>
        <fullName evidence="3">Response regulatory domain-containing protein</fullName>
    </recommendedName>
</protein>
<reference evidence="1 2" key="1">
    <citation type="journal article" date="2016" name="Nat. Commun.">
        <title>Thousands of microbial genomes shed light on interconnected biogeochemical processes in an aquifer system.</title>
        <authorList>
            <person name="Anantharaman K."/>
            <person name="Brown C.T."/>
            <person name="Hug L.A."/>
            <person name="Sharon I."/>
            <person name="Castelle C.J."/>
            <person name="Probst A.J."/>
            <person name="Thomas B.C."/>
            <person name="Singh A."/>
            <person name="Wilkins M.J."/>
            <person name="Karaoz U."/>
            <person name="Brodie E.L."/>
            <person name="Williams K.H."/>
            <person name="Hubbard S.S."/>
            <person name="Banfield J.F."/>
        </authorList>
    </citation>
    <scope>NUCLEOTIDE SEQUENCE [LARGE SCALE GENOMIC DNA]</scope>
</reference>
<comment type="caution">
    <text evidence="1">The sequence shown here is derived from an EMBL/GenBank/DDBJ whole genome shotgun (WGS) entry which is preliminary data.</text>
</comment>
<gene>
    <name evidence="1" type="ORF">A3B19_02305</name>
</gene>
<evidence type="ECO:0000313" key="1">
    <source>
        <dbReference type="EMBL" id="OGF87605.1"/>
    </source>
</evidence>